<feature type="transmembrane region" description="Helical" evidence="1">
    <location>
        <begin position="52"/>
        <end position="79"/>
    </location>
</feature>
<dbReference type="RefSeq" id="WP_114534033.1">
    <property type="nucleotide sequence ID" value="NZ_QQBH01000054.1"/>
</dbReference>
<organism evidence="2 3">
    <name type="scientific">Streptomyces parvulus</name>
    <dbReference type="NCBI Taxonomy" id="146923"/>
    <lineage>
        <taxon>Bacteria</taxon>
        <taxon>Bacillati</taxon>
        <taxon>Actinomycetota</taxon>
        <taxon>Actinomycetes</taxon>
        <taxon>Kitasatosporales</taxon>
        <taxon>Streptomycetaceae</taxon>
        <taxon>Streptomyces</taxon>
    </lineage>
</organism>
<evidence type="ECO:0000313" key="2">
    <source>
        <dbReference type="EMBL" id="RDD84029.1"/>
    </source>
</evidence>
<protein>
    <submittedName>
        <fullName evidence="2">DUF1275 domain-containing protein</fullName>
    </submittedName>
</protein>
<dbReference type="InterPro" id="IPR010699">
    <property type="entry name" value="DUF1275"/>
</dbReference>
<proteinExistence type="predicted"/>
<feature type="transmembrane region" description="Helical" evidence="1">
    <location>
        <begin position="100"/>
        <end position="122"/>
    </location>
</feature>
<feature type="transmembrane region" description="Helical" evidence="1">
    <location>
        <begin position="128"/>
        <end position="147"/>
    </location>
</feature>
<evidence type="ECO:0000313" key="3">
    <source>
        <dbReference type="Proteomes" id="UP000253742"/>
    </source>
</evidence>
<keyword evidence="1" id="KW-0472">Membrane</keyword>
<dbReference type="OrthoDB" id="4272751at2"/>
<dbReference type="Proteomes" id="UP000253742">
    <property type="component" value="Unassembled WGS sequence"/>
</dbReference>
<comment type="caution">
    <text evidence="2">The sequence shown here is derived from an EMBL/GenBank/DDBJ whole genome shotgun (WGS) entry which is preliminary data.</text>
</comment>
<dbReference type="Pfam" id="PF06912">
    <property type="entry name" value="DUF1275"/>
    <property type="match status" value="1"/>
</dbReference>
<keyword evidence="1" id="KW-0812">Transmembrane</keyword>
<sequence length="236" mass="23325">MSAAREAVGTGRSVQDVYLWCMLVLTFSTGIADAVGYLALDKVFTGNMTGNVVILGMGLAGTTGLPVAGPLLALVAFMLGAALGGRAMRGRAGLHSGRAFALIGVVGAAFGAGAIVFAVGPVHEGAPTAHGMTVLLAAAMGLQAAVARRIAVKDVTTVVVTSTITGLAADSPLGQGTAQPWRRRAGAIALIGAGATVGALLVSVSVWLSVAVPALISLGVAVVGARLTRRHAAPPA</sequence>
<feature type="transmembrane region" description="Helical" evidence="1">
    <location>
        <begin position="17"/>
        <end position="40"/>
    </location>
</feature>
<dbReference type="EMBL" id="QQBH01000054">
    <property type="protein sequence ID" value="RDD84029.1"/>
    <property type="molecule type" value="Genomic_DNA"/>
</dbReference>
<keyword evidence="1" id="KW-1133">Transmembrane helix</keyword>
<feature type="transmembrane region" description="Helical" evidence="1">
    <location>
        <begin position="185"/>
        <end position="204"/>
    </location>
</feature>
<name>A0A369V0E4_9ACTN</name>
<gene>
    <name evidence="2" type="ORF">DVZ84_37440</name>
</gene>
<reference evidence="2 3" key="1">
    <citation type="submission" date="2018-07" db="EMBL/GenBank/DDBJ databases">
        <title>Genome guided investigation of antibiotics producing actinomycetales strain isolated from a Macau mangrove ecosystem.</title>
        <authorList>
            <person name="Hu D."/>
        </authorList>
    </citation>
    <scope>NUCLEOTIDE SEQUENCE [LARGE SCALE GENOMIC DNA]</scope>
    <source>
        <strain evidence="2 3">2297</strain>
    </source>
</reference>
<dbReference type="PANTHER" id="PTHR37314:SF4">
    <property type="entry name" value="UPF0700 TRANSMEMBRANE PROTEIN YOAK"/>
    <property type="match status" value="1"/>
</dbReference>
<evidence type="ECO:0000256" key="1">
    <source>
        <dbReference type="SAM" id="Phobius"/>
    </source>
</evidence>
<accession>A0A369V0E4</accession>
<dbReference type="AlphaFoldDB" id="A0A369V0E4"/>
<dbReference type="PANTHER" id="PTHR37314">
    <property type="entry name" value="SLR0142 PROTEIN"/>
    <property type="match status" value="1"/>
</dbReference>
<feature type="transmembrane region" description="Helical" evidence="1">
    <location>
        <begin position="210"/>
        <end position="228"/>
    </location>
</feature>